<evidence type="ECO:0000313" key="1">
    <source>
        <dbReference type="EMBL" id="MCU5779821.1"/>
    </source>
</evidence>
<name>A0A9J6PVT7_9GAMM</name>
<sequence length="91" mass="9705">MIFAAFFLRVYSELAVGNHIPLWHSFCSTQSLMVWKISATGELGMLVLDGSAFSLYAAAGYMLAGRGVRTDAVAGVTITKREKAPCGAFGV</sequence>
<dbReference type="Proteomes" id="UP001064262">
    <property type="component" value="Unassembled WGS sequence"/>
</dbReference>
<dbReference type="RefSeq" id="WP_267141698.1">
    <property type="nucleotide sequence ID" value="NZ_JAODIL010000061.1"/>
</dbReference>
<dbReference type="AlphaFoldDB" id="A0A9J6PVT7"/>
<evidence type="ECO:0000313" key="2">
    <source>
        <dbReference type="Proteomes" id="UP001064262"/>
    </source>
</evidence>
<reference evidence="1" key="1">
    <citation type="submission" date="2022-09" db="EMBL/GenBank/DDBJ databases">
        <title>Winslowiella arboricola sp. nov., isolated from bleeding cankers on broadleaf hosts.</title>
        <authorList>
            <person name="Brady C."/>
            <person name="Kaur S."/>
            <person name="Crampton B."/>
            <person name="Maddock D."/>
            <person name="Arnold D."/>
            <person name="Denman S."/>
        </authorList>
    </citation>
    <scope>NUCLEOTIDE SEQUENCE</scope>
    <source>
        <strain evidence="1">BAC 15a-03b</strain>
    </source>
</reference>
<keyword evidence="2" id="KW-1185">Reference proteome</keyword>
<organism evidence="1 2">
    <name type="scientific">Winslowiella arboricola</name>
    <dbReference type="NCBI Taxonomy" id="2978220"/>
    <lineage>
        <taxon>Bacteria</taxon>
        <taxon>Pseudomonadati</taxon>
        <taxon>Pseudomonadota</taxon>
        <taxon>Gammaproteobacteria</taxon>
        <taxon>Enterobacterales</taxon>
        <taxon>Erwiniaceae</taxon>
        <taxon>Winslowiella</taxon>
    </lineage>
</organism>
<gene>
    <name evidence="1" type="ORF">N5923_20230</name>
</gene>
<proteinExistence type="predicted"/>
<protein>
    <submittedName>
        <fullName evidence="1">Uncharacterized protein</fullName>
    </submittedName>
</protein>
<comment type="caution">
    <text evidence="1">The sequence shown here is derived from an EMBL/GenBank/DDBJ whole genome shotgun (WGS) entry which is preliminary data.</text>
</comment>
<accession>A0A9J6PVT7</accession>
<dbReference type="EMBL" id="JAODIM010000043">
    <property type="protein sequence ID" value="MCU5779821.1"/>
    <property type="molecule type" value="Genomic_DNA"/>
</dbReference>